<evidence type="ECO:0000313" key="2">
    <source>
        <dbReference type="Proteomes" id="UP000322983"/>
    </source>
</evidence>
<accession>A0A510DSJ0</accession>
<gene>
    <name evidence="1" type="ORF">IC006_0409</name>
</gene>
<reference evidence="1 2" key="1">
    <citation type="journal article" date="2020" name="Int. J. Syst. Evol. Microbiol.">
        <title>Sulfuracidifex tepidarius gen. nov., sp. nov. and transfer of Sulfolobus metallicus Huber and Stetter 1992 to the genus Sulfuracidifex as Sulfuracidifex metallicus comb. nov.</title>
        <authorList>
            <person name="Itoh T."/>
            <person name="Miura T."/>
            <person name="Sakai H.D."/>
            <person name="Kato S."/>
            <person name="Ohkuma M."/>
            <person name="Takashina T."/>
        </authorList>
    </citation>
    <scope>NUCLEOTIDE SEQUENCE [LARGE SCALE GENOMIC DNA]</scope>
    <source>
        <strain evidence="1 2">IC-006</strain>
    </source>
</reference>
<evidence type="ECO:0000313" key="1">
    <source>
        <dbReference type="EMBL" id="BBG23125.1"/>
    </source>
</evidence>
<dbReference type="RefSeq" id="WP_156303830.1">
    <property type="nucleotide sequence ID" value="NZ_AP018929.1"/>
</dbReference>
<proteinExistence type="predicted"/>
<organism evidence="1 2">
    <name type="scientific">Sulfuracidifex tepidarius</name>
    <dbReference type="NCBI Taxonomy" id="1294262"/>
    <lineage>
        <taxon>Archaea</taxon>
        <taxon>Thermoproteota</taxon>
        <taxon>Thermoprotei</taxon>
        <taxon>Sulfolobales</taxon>
        <taxon>Sulfolobaceae</taxon>
        <taxon>Sulfuracidifex</taxon>
    </lineage>
</organism>
<name>A0A510DSJ0_9CREN</name>
<protein>
    <submittedName>
        <fullName evidence="1">Uncharacterized protein</fullName>
    </submittedName>
</protein>
<dbReference type="Proteomes" id="UP000322983">
    <property type="component" value="Chromosome"/>
</dbReference>
<sequence>MVKLFEKKEREMYLCEYALQYLRDEFPLEYDKAIELRNRRNPYLSWRY</sequence>
<dbReference type="KEGG" id="step:IC006_0409"/>
<dbReference type="EMBL" id="AP018929">
    <property type="protein sequence ID" value="BBG23125.1"/>
    <property type="molecule type" value="Genomic_DNA"/>
</dbReference>
<dbReference type="GeneID" id="43869547"/>
<dbReference type="AlphaFoldDB" id="A0A510DSJ0"/>
<keyword evidence="2" id="KW-1185">Reference proteome</keyword>